<dbReference type="GeneID" id="77486541"/>
<dbReference type="Proteomes" id="UP000321361">
    <property type="component" value="Unassembled WGS sequence"/>
</dbReference>
<dbReference type="RefSeq" id="WP_071868651.1">
    <property type="nucleotide sequence ID" value="NZ_BJUG01000001.1"/>
</dbReference>
<dbReference type="OrthoDB" id="2339930at2"/>
<reference evidence="1 2" key="1">
    <citation type="submission" date="2019-07" db="EMBL/GenBank/DDBJ databases">
        <title>Whole genome shotgun sequence of Enterococcus thailandicus NBRC 101867.</title>
        <authorList>
            <person name="Hosoyama A."/>
            <person name="Uohara A."/>
            <person name="Ohji S."/>
            <person name="Ichikawa N."/>
        </authorList>
    </citation>
    <scope>NUCLEOTIDE SEQUENCE [LARGE SCALE GENOMIC DNA]</scope>
    <source>
        <strain evidence="1 2">NBRC 101867</strain>
    </source>
</reference>
<gene>
    <name evidence="1" type="ORF">ETH01_01530</name>
</gene>
<organism evidence="1 2">
    <name type="scientific">Enterococcus thailandicus</name>
    <dbReference type="NCBI Taxonomy" id="417368"/>
    <lineage>
        <taxon>Bacteria</taxon>
        <taxon>Bacillati</taxon>
        <taxon>Bacillota</taxon>
        <taxon>Bacilli</taxon>
        <taxon>Lactobacillales</taxon>
        <taxon>Enterococcaceae</taxon>
        <taxon>Enterococcus</taxon>
    </lineage>
</organism>
<evidence type="ECO:0000313" key="2">
    <source>
        <dbReference type="Proteomes" id="UP000321361"/>
    </source>
</evidence>
<protein>
    <submittedName>
        <fullName evidence="1">Uncharacterized protein</fullName>
    </submittedName>
</protein>
<proteinExistence type="predicted"/>
<dbReference type="KEGG" id="eth:CK496_02700"/>
<dbReference type="AlphaFoldDB" id="A0A1L8XPQ1"/>
<accession>A0A1L8XPQ1</accession>
<dbReference type="EMBL" id="BJUG01000001">
    <property type="protein sequence ID" value="GEK35866.1"/>
    <property type="molecule type" value="Genomic_DNA"/>
</dbReference>
<evidence type="ECO:0000313" key="1">
    <source>
        <dbReference type="EMBL" id="GEK35866.1"/>
    </source>
</evidence>
<sequence>MKKKKVFIVLLSSVIILIGGYFGWKFYQNTTRTIIPVDDLDKVSIKKENNQLILVGKAKLDQFERVSNYGAVQINDTLYIYVMKTKSLIKEDGIKENITKISVSDSPVSPEKIYLVSGKHIEVKEKDKPKMNYMDVTRYSKKRELIE</sequence>
<comment type="caution">
    <text evidence="1">The sequence shown here is derived from an EMBL/GenBank/DDBJ whole genome shotgun (WGS) entry which is preliminary data.</text>
</comment>
<name>A0A1L8XPQ1_ENTTH</name>